<dbReference type="InterPro" id="IPR050090">
    <property type="entry name" value="Tyrosine_recombinase_XerCD"/>
</dbReference>
<dbReference type="InterPro" id="IPR010998">
    <property type="entry name" value="Integrase_recombinase_N"/>
</dbReference>
<keyword evidence="3" id="KW-0238">DNA-binding</keyword>
<evidence type="ECO:0000256" key="1">
    <source>
        <dbReference type="ARBA" id="ARBA00008857"/>
    </source>
</evidence>
<dbReference type="Gene3D" id="1.10.150.130">
    <property type="match status" value="1"/>
</dbReference>
<protein>
    <submittedName>
        <fullName evidence="7">Site-specific recombinase XerD</fullName>
    </submittedName>
</protein>
<dbReference type="InterPro" id="IPR011010">
    <property type="entry name" value="DNA_brk_join_enz"/>
</dbReference>
<sequence>MRFKEAAKKWFEKKCASWSESSRAKYGNILQKYLLPYFGEVELVGFDSDLVRNFAERALGDLAVSTRRFVLATLQQILKSALSPEDFSALDFPHTGATRKGEAVPLSPEELAALIDVLEKNENPKLENSARSLLLIAFTGMRLGEACALKFSDFDFVRNTIRIYGTLERLPNENVADITKERREIVNASNWNAPGKFGKGRTFNQPAETETRENIKPPKTIRKLCPPKSESGHREIPIPENLLQWLEKMAGENPSESFLVKYDQRTLQNHFKKFLKAAGIAVDAHIHTLRHSFATHALTSNKDLKTLSVLLGHASTHTTLDFYVHPTFESKRRVQEAFWEFVKNPKRAQNQSGQMNGGYWNESFGKSGGSGRKPVRQ</sequence>
<dbReference type="Pfam" id="PF14659">
    <property type="entry name" value="Phage_int_SAM_3"/>
    <property type="match status" value="1"/>
</dbReference>
<dbReference type="PANTHER" id="PTHR30349">
    <property type="entry name" value="PHAGE INTEGRASE-RELATED"/>
    <property type="match status" value="1"/>
</dbReference>
<evidence type="ECO:0000259" key="6">
    <source>
        <dbReference type="PROSITE" id="PS51898"/>
    </source>
</evidence>
<dbReference type="RefSeq" id="WP_078776533.1">
    <property type="nucleotide sequence ID" value="NZ_FUWU01000025.1"/>
</dbReference>
<dbReference type="PROSITE" id="PS51898">
    <property type="entry name" value="TYR_RECOMBINASE"/>
    <property type="match status" value="1"/>
</dbReference>
<organism evidence="7 8">
    <name type="scientific">Fibrobacter intestinalis</name>
    <dbReference type="NCBI Taxonomy" id="28122"/>
    <lineage>
        <taxon>Bacteria</taxon>
        <taxon>Pseudomonadati</taxon>
        <taxon>Fibrobacterota</taxon>
        <taxon>Fibrobacteria</taxon>
        <taxon>Fibrobacterales</taxon>
        <taxon>Fibrobacteraceae</taxon>
        <taxon>Fibrobacter</taxon>
    </lineage>
</organism>
<comment type="similarity">
    <text evidence="1">Belongs to the 'phage' integrase family.</text>
</comment>
<dbReference type="InterPro" id="IPR002104">
    <property type="entry name" value="Integrase_catalytic"/>
</dbReference>
<feature type="region of interest" description="Disordered" evidence="5">
    <location>
        <begin position="349"/>
        <end position="377"/>
    </location>
</feature>
<dbReference type="Proteomes" id="UP000190449">
    <property type="component" value="Unassembled WGS sequence"/>
</dbReference>
<dbReference type="SUPFAM" id="SSF56349">
    <property type="entry name" value="DNA breaking-rejoining enzymes"/>
    <property type="match status" value="1"/>
</dbReference>
<dbReference type="Gene3D" id="1.10.443.10">
    <property type="entry name" value="Intergrase catalytic core"/>
    <property type="match status" value="1"/>
</dbReference>
<name>A0A1T4NJ50_9BACT</name>
<dbReference type="Pfam" id="PF00589">
    <property type="entry name" value="Phage_integrase"/>
    <property type="match status" value="1"/>
</dbReference>
<reference evidence="7 8" key="1">
    <citation type="submission" date="2017-02" db="EMBL/GenBank/DDBJ databases">
        <authorList>
            <person name="Peterson S.W."/>
        </authorList>
    </citation>
    <scope>NUCLEOTIDE SEQUENCE [LARGE SCALE GENOMIC DNA]</scope>
    <source>
        <strain evidence="7 8">ATCC 43854</strain>
    </source>
</reference>
<dbReference type="InterPro" id="IPR013762">
    <property type="entry name" value="Integrase-like_cat_sf"/>
</dbReference>
<dbReference type="PANTHER" id="PTHR30349:SF64">
    <property type="entry name" value="PROPHAGE INTEGRASE INTD-RELATED"/>
    <property type="match status" value="1"/>
</dbReference>
<evidence type="ECO:0000256" key="4">
    <source>
        <dbReference type="ARBA" id="ARBA00023172"/>
    </source>
</evidence>
<feature type="domain" description="Tyr recombinase" evidence="6">
    <location>
        <begin position="101"/>
        <end position="336"/>
    </location>
</feature>
<accession>A0A1T4NJ50</accession>
<evidence type="ECO:0000313" key="7">
    <source>
        <dbReference type="EMBL" id="SJZ79153.1"/>
    </source>
</evidence>
<evidence type="ECO:0000256" key="3">
    <source>
        <dbReference type="ARBA" id="ARBA00023125"/>
    </source>
</evidence>
<dbReference type="EMBL" id="FUWU01000025">
    <property type="protein sequence ID" value="SJZ79153.1"/>
    <property type="molecule type" value="Genomic_DNA"/>
</dbReference>
<evidence type="ECO:0000256" key="5">
    <source>
        <dbReference type="SAM" id="MobiDB-lite"/>
    </source>
</evidence>
<proteinExistence type="inferred from homology"/>
<evidence type="ECO:0000256" key="2">
    <source>
        <dbReference type="ARBA" id="ARBA00022908"/>
    </source>
</evidence>
<dbReference type="GO" id="GO:0006310">
    <property type="term" value="P:DNA recombination"/>
    <property type="evidence" value="ECO:0007669"/>
    <property type="project" value="UniProtKB-KW"/>
</dbReference>
<evidence type="ECO:0000313" key="8">
    <source>
        <dbReference type="Proteomes" id="UP000190449"/>
    </source>
</evidence>
<dbReference type="GO" id="GO:0003677">
    <property type="term" value="F:DNA binding"/>
    <property type="evidence" value="ECO:0007669"/>
    <property type="project" value="UniProtKB-KW"/>
</dbReference>
<keyword evidence="2" id="KW-0229">DNA integration</keyword>
<dbReference type="GO" id="GO:0015074">
    <property type="term" value="P:DNA integration"/>
    <property type="evidence" value="ECO:0007669"/>
    <property type="project" value="UniProtKB-KW"/>
</dbReference>
<keyword evidence="4" id="KW-0233">DNA recombination</keyword>
<dbReference type="CDD" id="cd01189">
    <property type="entry name" value="INT_ICEBs1_C_like"/>
    <property type="match status" value="1"/>
</dbReference>
<gene>
    <name evidence="7" type="ORF">SAMN02745108_01612</name>
</gene>
<dbReference type="AlphaFoldDB" id="A0A1T4NJ50"/>
<dbReference type="STRING" id="28122.SAMN02745108_01612"/>
<dbReference type="InterPro" id="IPR004107">
    <property type="entry name" value="Integrase_SAM-like_N"/>
</dbReference>